<dbReference type="GO" id="GO:0017101">
    <property type="term" value="C:aminoacyl-tRNA synthetase multienzyme complex"/>
    <property type="evidence" value="ECO:0007669"/>
    <property type="project" value="TreeGrafter"/>
</dbReference>
<dbReference type="NCBIfam" id="TIGR00458">
    <property type="entry name" value="aspS_nondisc"/>
    <property type="match status" value="1"/>
</dbReference>
<dbReference type="InterPro" id="IPR002312">
    <property type="entry name" value="Asp/Asn-tRNA-synth_IIb"/>
</dbReference>
<feature type="compositionally biased region" description="Basic and acidic residues" evidence="12">
    <location>
        <begin position="23"/>
        <end position="36"/>
    </location>
</feature>
<reference evidence="15" key="1">
    <citation type="submission" date="2012-06" db="EMBL/GenBank/DDBJ databases">
        <title>The genome sequence of Coniosporium apollinis CBS 100218.</title>
        <authorList>
            <consortium name="The Broad Institute Genome Sequencing Platform"/>
            <person name="Cuomo C."/>
            <person name="Gorbushina A."/>
            <person name="Noack S."/>
            <person name="Walker B."/>
            <person name="Young S.K."/>
            <person name="Zeng Q."/>
            <person name="Gargeya S."/>
            <person name="Fitzgerald M."/>
            <person name="Haas B."/>
            <person name="Abouelleil A."/>
            <person name="Alvarado L."/>
            <person name="Arachchi H.M."/>
            <person name="Berlin A.M."/>
            <person name="Chapman S.B."/>
            <person name="Goldberg J."/>
            <person name="Griggs A."/>
            <person name="Gujja S."/>
            <person name="Hansen M."/>
            <person name="Howarth C."/>
            <person name="Imamovic A."/>
            <person name="Larimer J."/>
            <person name="McCowan C."/>
            <person name="Montmayeur A."/>
            <person name="Murphy C."/>
            <person name="Neiman D."/>
            <person name="Pearson M."/>
            <person name="Priest M."/>
            <person name="Roberts A."/>
            <person name="Saif S."/>
            <person name="Shea T."/>
            <person name="Sisk P."/>
            <person name="Sykes S."/>
            <person name="Wortman J."/>
            <person name="Nusbaum C."/>
            <person name="Birren B."/>
        </authorList>
    </citation>
    <scope>NUCLEOTIDE SEQUENCE [LARGE SCALE GENOMIC DNA]</scope>
    <source>
        <strain evidence="15">CBS 100218</strain>
    </source>
</reference>
<dbReference type="SUPFAM" id="SSF55681">
    <property type="entry name" value="Class II aaRS and biotin synthetases"/>
    <property type="match status" value="1"/>
</dbReference>
<dbReference type="PRINTS" id="PR01042">
    <property type="entry name" value="TRNASYNTHASP"/>
</dbReference>
<keyword evidence="8" id="KW-0648">Protein biosynthesis</keyword>
<comment type="subcellular location">
    <subcellularLocation>
        <location evidence="1">Cytoplasm</location>
    </subcellularLocation>
</comment>
<keyword evidence="6" id="KW-0547">Nucleotide-binding</keyword>
<dbReference type="CDD" id="cd00776">
    <property type="entry name" value="AsxRS_core"/>
    <property type="match status" value="1"/>
</dbReference>
<dbReference type="Pfam" id="PF00152">
    <property type="entry name" value="tRNA-synt_2"/>
    <property type="match status" value="1"/>
</dbReference>
<feature type="region of interest" description="Disordered" evidence="12">
    <location>
        <begin position="1"/>
        <end position="59"/>
    </location>
</feature>
<evidence type="ECO:0000259" key="13">
    <source>
        <dbReference type="PROSITE" id="PS50862"/>
    </source>
</evidence>
<dbReference type="PROSITE" id="PS50862">
    <property type="entry name" value="AA_TRNA_LIGASE_II"/>
    <property type="match status" value="1"/>
</dbReference>
<dbReference type="NCBIfam" id="NF003483">
    <property type="entry name" value="PRK05159.1"/>
    <property type="match status" value="1"/>
</dbReference>
<dbReference type="HOGENOM" id="CLU_004553_2_1_1"/>
<evidence type="ECO:0000256" key="10">
    <source>
        <dbReference type="ARBA" id="ARBA00047904"/>
    </source>
</evidence>
<dbReference type="GO" id="GO:1990825">
    <property type="term" value="F:sequence-specific mRNA binding"/>
    <property type="evidence" value="ECO:0007669"/>
    <property type="project" value="EnsemblFungi"/>
</dbReference>
<feature type="compositionally biased region" description="Basic and acidic residues" evidence="12">
    <location>
        <begin position="44"/>
        <end position="59"/>
    </location>
</feature>
<dbReference type="InterPro" id="IPR045864">
    <property type="entry name" value="aa-tRNA-synth_II/BPL/LPL"/>
</dbReference>
<dbReference type="HAMAP" id="MF_02075">
    <property type="entry name" value="Asp_tRNA_synth_type2"/>
    <property type="match status" value="1"/>
</dbReference>
<dbReference type="GO" id="GO:0006422">
    <property type="term" value="P:aspartyl-tRNA aminoacylation"/>
    <property type="evidence" value="ECO:0007669"/>
    <property type="project" value="EnsemblFungi"/>
</dbReference>
<evidence type="ECO:0000256" key="11">
    <source>
        <dbReference type="ARBA" id="ARBA00070516"/>
    </source>
</evidence>
<dbReference type="AlphaFoldDB" id="R7YWK1"/>
<proteinExistence type="inferred from homology"/>
<evidence type="ECO:0000313" key="14">
    <source>
        <dbReference type="EMBL" id="EON66315.1"/>
    </source>
</evidence>
<keyword evidence="9" id="KW-0030">Aminoacyl-tRNA synthetase</keyword>
<dbReference type="Proteomes" id="UP000016924">
    <property type="component" value="Unassembled WGS sequence"/>
</dbReference>
<dbReference type="eggNOG" id="KOG0556">
    <property type="taxonomic scope" value="Eukaryota"/>
</dbReference>
<evidence type="ECO:0000256" key="4">
    <source>
        <dbReference type="ARBA" id="ARBA00022490"/>
    </source>
</evidence>
<dbReference type="Gene3D" id="2.40.50.140">
    <property type="entry name" value="Nucleic acid-binding proteins"/>
    <property type="match status" value="1"/>
</dbReference>
<dbReference type="OMA" id="WVHEIRD"/>
<dbReference type="InterPro" id="IPR012340">
    <property type="entry name" value="NA-bd_OB-fold"/>
</dbReference>
<accession>R7YWK1</accession>
<dbReference type="PANTHER" id="PTHR43450:SF1">
    <property type="entry name" value="ASPARTATE--TRNA LIGASE, CYTOPLASMIC"/>
    <property type="match status" value="1"/>
</dbReference>
<gene>
    <name evidence="14" type="ORF">W97_05708</name>
</gene>
<dbReference type="GO" id="GO:0005634">
    <property type="term" value="C:nucleus"/>
    <property type="evidence" value="ECO:0007669"/>
    <property type="project" value="EnsemblFungi"/>
</dbReference>
<evidence type="ECO:0000256" key="9">
    <source>
        <dbReference type="ARBA" id="ARBA00023146"/>
    </source>
</evidence>
<dbReference type="STRING" id="1168221.R7YWK1"/>
<keyword evidence="5" id="KW-0436">Ligase</keyword>
<keyword evidence="4" id="KW-0963">Cytoplasm</keyword>
<comment type="similarity">
    <text evidence="2">Belongs to the class-II aminoacyl-tRNA synthetase family. Type 2 subfamily.</text>
</comment>
<dbReference type="FunFam" id="3.30.930.10:FF:000038">
    <property type="entry name" value="Aspartate--tRNA ligase"/>
    <property type="match status" value="1"/>
</dbReference>
<sequence length="562" mass="62890">MASEEIPERPKADAPAEDGPAEPSKKAQKKAEKEAAKAALKARKQAERNEAEAKKIAEDAATDVSKENYGDLPMVGSEPHEASGHTRIPLLEVSQHVDKDAVVFRCVVETARSQSAKLAFLNLRQGLESIQAVVAASDTLSKQMVKFAASVPPQSMVLVHGLVKKPFEPINSATIKDFEIHIQKLYTVSRAEIPLPMQVEDAERALPGEGDVPGQEEEPKAEDGRPLVTLNTRLNNRVIDLRAKINHAIFRIKGGVVQLFQEYLSQQGFTLIHTPKLLGAATEGGSNVFEVKYFDKSGFLAQSPQLYKQMLVAARFERVMEVGPVFRAENSNTARHLTEFTGLDLEMAFEEDYHEVMDVLEGLMLFIFKGLRERYARETELVRNTYNVEEFKLPEAGKVPRIPFVEGIRLLREATGEELSEYEDLSTPMEKLLGKLVLEKYNTDFYVLDQFPLSVRPFYTMPSPHDPKLSNSYDFFMRGQEICSGAQRIHNADFLTQRMRAMDPPVDPESPGMRDYVAAFRYGCPPHGGGGFGLERIVSFWLGLPNIRLSSLFPRDPGRILP</sequence>
<evidence type="ECO:0000256" key="8">
    <source>
        <dbReference type="ARBA" id="ARBA00022917"/>
    </source>
</evidence>
<protein>
    <recommendedName>
        <fullName evidence="11">Probable aspartate--tRNA ligase, cytoplasmic</fullName>
        <ecNumber evidence="3">6.1.1.12</ecNumber>
    </recommendedName>
</protein>
<evidence type="ECO:0000256" key="6">
    <source>
        <dbReference type="ARBA" id="ARBA00022741"/>
    </source>
</evidence>
<feature type="compositionally biased region" description="Basic and acidic residues" evidence="12">
    <location>
        <begin position="1"/>
        <end position="14"/>
    </location>
</feature>
<name>R7YWK1_CONA1</name>
<dbReference type="InterPro" id="IPR004364">
    <property type="entry name" value="Aa-tRNA-synt_II"/>
</dbReference>
<evidence type="ECO:0000313" key="15">
    <source>
        <dbReference type="Proteomes" id="UP000016924"/>
    </source>
</evidence>
<evidence type="ECO:0000256" key="1">
    <source>
        <dbReference type="ARBA" id="ARBA00004496"/>
    </source>
</evidence>
<dbReference type="InterPro" id="IPR004523">
    <property type="entry name" value="Asp-tRNA_synthase_2"/>
</dbReference>
<comment type="catalytic activity">
    <reaction evidence="10">
        <text>tRNA(Asp) + L-aspartate + ATP = L-aspartyl-tRNA(Asp) + AMP + diphosphate</text>
        <dbReference type="Rhea" id="RHEA:19649"/>
        <dbReference type="Rhea" id="RHEA-COMP:9660"/>
        <dbReference type="Rhea" id="RHEA-COMP:9678"/>
        <dbReference type="ChEBI" id="CHEBI:29991"/>
        <dbReference type="ChEBI" id="CHEBI:30616"/>
        <dbReference type="ChEBI" id="CHEBI:33019"/>
        <dbReference type="ChEBI" id="CHEBI:78442"/>
        <dbReference type="ChEBI" id="CHEBI:78516"/>
        <dbReference type="ChEBI" id="CHEBI:456215"/>
        <dbReference type="EC" id="6.1.1.12"/>
    </reaction>
</comment>
<dbReference type="GO" id="GO:0004815">
    <property type="term" value="F:aspartate-tRNA ligase activity"/>
    <property type="evidence" value="ECO:0007669"/>
    <property type="project" value="UniProtKB-EC"/>
</dbReference>
<feature type="domain" description="Aminoacyl-transfer RNA synthetases class-II family profile" evidence="13">
    <location>
        <begin position="250"/>
        <end position="562"/>
    </location>
</feature>
<dbReference type="RefSeq" id="XP_007781632.1">
    <property type="nucleotide sequence ID" value="XM_007783442.1"/>
</dbReference>
<keyword evidence="15" id="KW-1185">Reference proteome</keyword>
<evidence type="ECO:0000256" key="12">
    <source>
        <dbReference type="SAM" id="MobiDB-lite"/>
    </source>
</evidence>
<evidence type="ECO:0000256" key="2">
    <source>
        <dbReference type="ARBA" id="ARBA00005312"/>
    </source>
</evidence>
<dbReference type="GO" id="GO:0005829">
    <property type="term" value="C:cytosol"/>
    <property type="evidence" value="ECO:0007669"/>
    <property type="project" value="TreeGrafter"/>
</dbReference>
<evidence type="ECO:0000256" key="3">
    <source>
        <dbReference type="ARBA" id="ARBA00012841"/>
    </source>
</evidence>
<organism evidence="14 15">
    <name type="scientific">Coniosporium apollinis (strain CBS 100218)</name>
    <name type="common">Rock-inhabiting black yeast</name>
    <dbReference type="NCBI Taxonomy" id="1168221"/>
    <lineage>
        <taxon>Eukaryota</taxon>
        <taxon>Fungi</taxon>
        <taxon>Dikarya</taxon>
        <taxon>Ascomycota</taxon>
        <taxon>Pezizomycotina</taxon>
        <taxon>Dothideomycetes</taxon>
        <taxon>Dothideomycetes incertae sedis</taxon>
        <taxon>Coniosporium</taxon>
    </lineage>
</organism>
<dbReference type="CDD" id="cd04320">
    <property type="entry name" value="AspRS_cyto_N"/>
    <property type="match status" value="1"/>
</dbReference>
<dbReference type="EC" id="6.1.1.12" evidence="3"/>
<evidence type="ECO:0000256" key="5">
    <source>
        <dbReference type="ARBA" id="ARBA00022598"/>
    </source>
</evidence>
<dbReference type="OrthoDB" id="372395at2759"/>
<dbReference type="PANTHER" id="PTHR43450">
    <property type="entry name" value="ASPARTYL-TRNA SYNTHETASE"/>
    <property type="match status" value="1"/>
</dbReference>
<dbReference type="GO" id="GO:0005524">
    <property type="term" value="F:ATP binding"/>
    <property type="evidence" value="ECO:0007669"/>
    <property type="project" value="UniProtKB-KW"/>
</dbReference>
<dbReference type="EMBL" id="JH767579">
    <property type="protein sequence ID" value="EON66315.1"/>
    <property type="molecule type" value="Genomic_DNA"/>
</dbReference>
<dbReference type="SUPFAM" id="SSF50249">
    <property type="entry name" value="Nucleic acid-binding proteins"/>
    <property type="match status" value="1"/>
</dbReference>
<dbReference type="Gene3D" id="3.30.930.10">
    <property type="entry name" value="Bira Bifunctional Protein, Domain 2"/>
    <property type="match status" value="1"/>
</dbReference>
<dbReference type="GeneID" id="19903019"/>
<keyword evidence="7" id="KW-0067">ATP-binding</keyword>
<evidence type="ECO:0000256" key="7">
    <source>
        <dbReference type="ARBA" id="ARBA00022840"/>
    </source>
</evidence>
<dbReference type="InterPro" id="IPR006195">
    <property type="entry name" value="aa-tRNA-synth_II"/>
</dbReference>